<gene>
    <name evidence="1" type="ORF">S12H4_00870</name>
</gene>
<organism evidence="1">
    <name type="scientific">marine sediment metagenome</name>
    <dbReference type="NCBI Taxonomy" id="412755"/>
    <lineage>
        <taxon>unclassified sequences</taxon>
        <taxon>metagenomes</taxon>
        <taxon>ecological metagenomes</taxon>
    </lineage>
</organism>
<evidence type="ECO:0000313" key="1">
    <source>
        <dbReference type="EMBL" id="GAI60119.1"/>
    </source>
</evidence>
<name>X1RX83_9ZZZZ</name>
<sequence>MKIPCFRCGKKIDTPKASNSDYIMAQDTIVKELRETLFALKHNQTTLAKQEKMQEIETYFDTDGVTELTRPKYPGLSIEDSEYGATEIPNIEARKAIGEDLVKVVMVKKEKDIQKTGIICPDCFKPTDFVIWGVHKK</sequence>
<accession>X1RX83</accession>
<dbReference type="AlphaFoldDB" id="X1RX83"/>
<protein>
    <submittedName>
        <fullName evidence="1">Uncharacterized protein</fullName>
    </submittedName>
</protein>
<comment type="caution">
    <text evidence="1">The sequence shown here is derived from an EMBL/GenBank/DDBJ whole genome shotgun (WGS) entry which is preliminary data.</text>
</comment>
<proteinExistence type="predicted"/>
<reference evidence="1" key="1">
    <citation type="journal article" date="2014" name="Front. Microbiol.">
        <title>High frequency of phylogenetically diverse reductive dehalogenase-homologous genes in deep subseafloor sedimentary metagenomes.</title>
        <authorList>
            <person name="Kawai M."/>
            <person name="Futagami T."/>
            <person name="Toyoda A."/>
            <person name="Takaki Y."/>
            <person name="Nishi S."/>
            <person name="Hori S."/>
            <person name="Arai W."/>
            <person name="Tsubouchi T."/>
            <person name="Morono Y."/>
            <person name="Uchiyama I."/>
            <person name="Ito T."/>
            <person name="Fujiyama A."/>
            <person name="Inagaki F."/>
            <person name="Takami H."/>
        </authorList>
    </citation>
    <scope>NUCLEOTIDE SEQUENCE</scope>
    <source>
        <strain evidence="1">Expedition CK06-06</strain>
    </source>
</reference>
<dbReference type="EMBL" id="BARW01000138">
    <property type="protein sequence ID" value="GAI60119.1"/>
    <property type="molecule type" value="Genomic_DNA"/>
</dbReference>